<comment type="caution">
    <text evidence="1">The sequence shown here is derived from an EMBL/GenBank/DDBJ whole genome shotgun (WGS) entry which is preliminary data.</text>
</comment>
<sequence>MHPNATSEPSAMLYTTYQKIHTLTVEEVHRMHALFEAHYACSPLATFLDDLGRKEGAFVVRHKKTHQIVGFSTLGVYKFQLGGKTVKGLFSGDTIIERAHWGSRSLQTAFAWKLFLEALKSPFSRQYWLLISKGYKTYLLLARNFPEFHPQRGVPQPELESLVIDYCEALFPGKLNRQTMVLEFGEDANRLKADVAVITDEMRARDADIRFFESRNPSWQQGTELPCIARADLAAFSRAIVPFLWKVLKQRVAGKPAAAQVAQPRSA</sequence>
<accession>A0A4R6RHD1</accession>
<reference evidence="1 2" key="1">
    <citation type="submission" date="2019-03" db="EMBL/GenBank/DDBJ databases">
        <title>Genomic Encyclopedia of Type Strains, Phase IV (KMG-IV): sequencing the most valuable type-strain genomes for metagenomic binning, comparative biology and taxonomic classification.</title>
        <authorList>
            <person name="Goeker M."/>
        </authorList>
    </citation>
    <scope>NUCLEOTIDE SEQUENCE [LARGE SCALE GENOMIC DNA]</scope>
    <source>
        <strain evidence="1 2">DSM 11901</strain>
    </source>
</reference>
<dbReference type="AlphaFoldDB" id="A0A4R6RHD1"/>
<proteinExistence type="predicted"/>
<dbReference type="Proteomes" id="UP000294593">
    <property type="component" value="Unassembled WGS sequence"/>
</dbReference>
<keyword evidence="2" id="KW-1185">Reference proteome</keyword>
<evidence type="ECO:0000313" key="1">
    <source>
        <dbReference type="EMBL" id="TDP85881.1"/>
    </source>
</evidence>
<protein>
    <recommendedName>
        <fullName evidence="3">Acetyltransferase (GNAT) family protein</fullName>
    </recommendedName>
</protein>
<name>A0A4R6RHD1_9BURK</name>
<evidence type="ECO:0000313" key="2">
    <source>
        <dbReference type="Proteomes" id="UP000294593"/>
    </source>
</evidence>
<organism evidence="1 2">
    <name type="scientific">Aquabacterium commune</name>
    <dbReference type="NCBI Taxonomy" id="70586"/>
    <lineage>
        <taxon>Bacteria</taxon>
        <taxon>Pseudomonadati</taxon>
        <taxon>Pseudomonadota</taxon>
        <taxon>Betaproteobacteria</taxon>
        <taxon>Burkholderiales</taxon>
        <taxon>Aquabacterium</taxon>
    </lineage>
</organism>
<gene>
    <name evidence="1" type="ORF">EV672_102231</name>
</gene>
<dbReference type="EMBL" id="SNXW01000002">
    <property type="protein sequence ID" value="TDP85881.1"/>
    <property type="molecule type" value="Genomic_DNA"/>
</dbReference>
<evidence type="ECO:0008006" key="3">
    <source>
        <dbReference type="Google" id="ProtNLM"/>
    </source>
</evidence>